<evidence type="ECO:0000313" key="2">
    <source>
        <dbReference type="EMBL" id="EMD00037.1"/>
    </source>
</evidence>
<sequence length="82" mass="9717">MPWDASRRIKSFRSCHVYFFGSFARRFSRYRHPDVRLLTPSMQNKYDPILLERELPAIDFEAQNPQKASSNAENRTRSDHAT</sequence>
<dbReference type="EMBL" id="KB445551">
    <property type="protein sequence ID" value="EMD00037.1"/>
    <property type="molecule type" value="Genomic_DNA"/>
</dbReference>
<dbReference type="KEGG" id="bcom:BAUCODRAFT_30483"/>
<dbReference type="HOGENOM" id="CLU_2557931_0_0_1"/>
<dbReference type="Proteomes" id="UP000011761">
    <property type="component" value="Unassembled WGS sequence"/>
</dbReference>
<dbReference type="AlphaFoldDB" id="M2MT45"/>
<evidence type="ECO:0000256" key="1">
    <source>
        <dbReference type="SAM" id="MobiDB-lite"/>
    </source>
</evidence>
<feature type="region of interest" description="Disordered" evidence="1">
    <location>
        <begin position="61"/>
        <end position="82"/>
    </location>
</feature>
<evidence type="ECO:0000313" key="3">
    <source>
        <dbReference type="Proteomes" id="UP000011761"/>
    </source>
</evidence>
<feature type="compositionally biased region" description="Polar residues" evidence="1">
    <location>
        <begin position="63"/>
        <end position="73"/>
    </location>
</feature>
<dbReference type="GeneID" id="19111240"/>
<dbReference type="RefSeq" id="XP_007672537.1">
    <property type="nucleotide sequence ID" value="XM_007674347.1"/>
</dbReference>
<name>M2MT45_BAUPA</name>
<keyword evidence="3" id="KW-1185">Reference proteome</keyword>
<proteinExistence type="predicted"/>
<gene>
    <name evidence="2" type="ORF">BAUCODRAFT_30483</name>
</gene>
<reference evidence="2 3" key="1">
    <citation type="journal article" date="2012" name="PLoS Pathog.">
        <title>Diverse lifestyles and strategies of plant pathogenesis encoded in the genomes of eighteen Dothideomycetes fungi.</title>
        <authorList>
            <person name="Ohm R.A."/>
            <person name="Feau N."/>
            <person name="Henrissat B."/>
            <person name="Schoch C.L."/>
            <person name="Horwitz B.A."/>
            <person name="Barry K.W."/>
            <person name="Condon B.J."/>
            <person name="Copeland A.C."/>
            <person name="Dhillon B."/>
            <person name="Glaser F."/>
            <person name="Hesse C.N."/>
            <person name="Kosti I."/>
            <person name="LaButti K."/>
            <person name="Lindquist E.A."/>
            <person name="Lucas S."/>
            <person name="Salamov A.A."/>
            <person name="Bradshaw R.E."/>
            <person name="Ciuffetti L."/>
            <person name="Hamelin R.C."/>
            <person name="Kema G.H.J."/>
            <person name="Lawrence C."/>
            <person name="Scott J.A."/>
            <person name="Spatafora J.W."/>
            <person name="Turgeon B.G."/>
            <person name="de Wit P.J.G.M."/>
            <person name="Zhong S."/>
            <person name="Goodwin S.B."/>
            <person name="Grigoriev I.V."/>
        </authorList>
    </citation>
    <scope>NUCLEOTIDE SEQUENCE [LARGE SCALE GENOMIC DNA]</scope>
    <source>
        <strain evidence="2 3">UAMH 10762</strain>
    </source>
</reference>
<protein>
    <submittedName>
        <fullName evidence="2">Uncharacterized protein</fullName>
    </submittedName>
</protein>
<organism evidence="2 3">
    <name type="scientific">Baudoinia panamericana (strain UAMH 10762)</name>
    <name type="common">Angels' share fungus</name>
    <name type="synonym">Baudoinia compniacensis (strain UAMH 10762)</name>
    <dbReference type="NCBI Taxonomy" id="717646"/>
    <lineage>
        <taxon>Eukaryota</taxon>
        <taxon>Fungi</taxon>
        <taxon>Dikarya</taxon>
        <taxon>Ascomycota</taxon>
        <taxon>Pezizomycotina</taxon>
        <taxon>Dothideomycetes</taxon>
        <taxon>Dothideomycetidae</taxon>
        <taxon>Mycosphaerellales</taxon>
        <taxon>Teratosphaeriaceae</taxon>
        <taxon>Baudoinia</taxon>
    </lineage>
</organism>
<accession>M2MT45</accession>